<dbReference type="HOGENOM" id="CLU_137949_1_0_6"/>
<dbReference type="InterPro" id="IPR007168">
    <property type="entry name" value="Phageshock_PspC_N"/>
</dbReference>
<evidence type="ECO:0000256" key="5">
    <source>
        <dbReference type="ARBA" id="ARBA00023136"/>
    </source>
</evidence>
<evidence type="ECO:0000256" key="6">
    <source>
        <dbReference type="SAM" id="Phobius"/>
    </source>
</evidence>
<dbReference type="InterPro" id="IPR052027">
    <property type="entry name" value="PspC"/>
</dbReference>
<evidence type="ECO:0000256" key="2">
    <source>
        <dbReference type="ARBA" id="ARBA00022475"/>
    </source>
</evidence>
<comment type="caution">
    <text evidence="8">The sequence shown here is derived from an EMBL/GenBank/DDBJ whole genome shotgun (WGS) entry which is preliminary data.</text>
</comment>
<keyword evidence="4 6" id="KW-1133">Transmembrane helix</keyword>
<dbReference type="EMBL" id="AAOE01000031">
    <property type="protein sequence ID" value="EAR07841.1"/>
    <property type="molecule type" value="Genomic_DNA"/>
</dbReference>
<keyword evidence="2" id="KW-1003">Cell membrane</keyword>
<evidence type="ECO:0000313" key="9">
    <source>
        <dbReference type="Proteomes" id="UP000005953"/>
    </source>
</evidence>
<evidence type="ECO:0000256" key="4">
    <source>
        <dbReference type="ARBA" id="ARBA00022989"/>
    </source>
</evidence>
<keyword evidence="3 6" id="KW-0812">Transmembrane</keyword>
<evidence type="ECO:0000313" key="8">
    <source>
        <dbReference type="EMBL" id="EAR07841.1"/>
    </source>
</evidence>
<protein>
    <submittedName>
        <fullName evidence="8">Phage shock protein pspC</fullName>
    </submittedName>
</protein>
<dbReference type="GO" id="GO:0005886">
    <property type="term" value="C:plasma membrane"/>
    <property type="evidence" value="ECO:0007669"/>
    <property type="project" value="UniProtKB-SubCell"/>
</dbReference>
<keyword evidence="5 6" id="KW-0472">Membrane</keyword>
<dbReference type="STRING" id="314283.MED297_05334"/>
<dbReference type="RefSeq" id="WP_008048157.1">
    <property type="nucleotide sequence ID" value="NZ_CH724155.1"/>
</dbReference>
<sequence length="163" mass="19623">MSYSKQDRRARRHRPDPYSPEDWWERRRQGFGMNLYRNTRDKKVAGVCAGLADHFNVEPWVVRLITVGGFFFFNMLMVWAYIGAWFAMAPRPKGSVIHQRYRYDENLHQDRPVNMFRYQGSASDRLDTAKERMNEVVDRVGRMERYVTSKRFELDREFSKIQD</sequence>
<dbReference type="PANTHER" id="PTHR33885">
    <property type="entry name" value="PHAGE SHOCK PROTEIN C"/>
    <property type="match status" value="1"/>
</dbReference>
<feature type="transmembrane region" description="Helical" evidence="6">
    <location>
        <begin position="60"/>
        <end position="82"/>
    </location>
</feature>
<dbReference type="OrthoDB" id="7359894at2"/>
<proteinExistence type="predicted"/>
<dbReference type="Proteomes" id="UP000005953">
    <property type="component" value="Unassembled WGS sequence"/>
</dbReference>
<reference evidence="8 9" key="1">
    <citation type="submission" date="2006-02" db="EMBL/GenBank/DDBJ databases">
        <authorList>
            <person name="Pinhassi J."/>
            <person name="Pedros-Alio C."/>
            <person name="Ferriera S."/>
            <person name="Johnson J."/>
            <person name="Kravitz S."/>
            <person name="Halpern A."/>
            <person name="Remington K."/>
            <person name="Beeson K."/>
            <person name="Tran B."/>
            <person name="Rogers Y.-H."/>
            <person name="Friedman R."/>
            <person name="Venter J.C."/>
        </authorList>
    </citation>
    <scope>NUCLEOTIDE SEQUENCE [LARGE SCALE GENOMIC DNA]</scope>
    <source>
        <strain evidence="8 9">MED297</strain>
    </source>
</reference>
<name>A4BJ88_9GAMM</name>
<evidence type="ECO:0000259" key="7">
    <source>
        <dbReference type="Pfam" id="PF04024"/>
    </source>
</evidence>
<organism evidence="8 9">
    <name type="scientific">Reinekea blandensis MED297</name>
    <dbReference type="NCBI Taxonomy" id="314283"/>
    <lineage>
        <taxon>Bacteria</taxon>
        <taxon>Pseudomonadati</taxon>
        <taxon>Pseudomonadota</taxon>
        <taxon>Gammaproteobacteria</taxon>
        <taxon>Oceanospirillales</taxon>
        <taxon>Saccharospirillaceae</taxon>
        <taxon>Reinekea</taxon>
    </lineage>
</organism>
<gene>
    <name evidence="8" type="ORF">MED297_05334</name>
</gene>
<feature type="domain" description="Phage shock protein PspC N-terminal" evidence="7">
    <location>
        <begin position="34"/>
        <end position="88"/>
    </location>
</feature>
<accession>A4BJ88</accession>
<evidence type="ECO:0000256" key="3">
    <source>
        <dbReference type="ARBA" id="ARBA00022692"/>
    </source>
</evidence>
<comment type="subcellular location">
    <subcellularLocation>
        <location evidence="1">Cell membrane</location>
        <topology evidence="1">Single-pass membrane protein</topology>
    </subcellularLocation>
</comment>
<evidence type="ECO:0000256" key="1">
    <source>
        <dbReference type="ARBA" id="ARBA00004162"/>
    </source>
</evidence>
<dbReference type="PANTHER" id="PTHR33885:SF3">
    <property type="entry name" value="PHAGE SHOCK PROTEIN C"/>
    <property type="match status" value="1"/>
</dbReference>
<keyword evidence="9" id="KW-1185">Reference proteome</keyword>
<dbReference type="Pfam" id="PF04024">
    <property type="entry name" value="PspC"/>
    <property type="match status" value="1"/>
</dbReference>
<dbReference type="AlphaFoldDB" id="A4BJ88"/>